<accession>A0A8S4QTQ1</accession>
<evidence type="ECO:0000313" key="2">
    <source>
        <dbReference type="Proteomes" id="UP000838756"/>
    </source>
</evidence>
<name>A0A8S4QTQ1_9NEOP</name>
<organism evidence="1 2">
    <name type="scientific">Pararge aegeria aegeria</name>
    <dbReference type="NCBI Taxonomy" id="348720"/>
    <lineage>
        <taxon>Eukaryota</taxon>
        <taxon>Metazoa</taxon>
        <taxon>Ecdysozoa</taxon>
        <taxon>Arthropoda</taxon>
        <taxon>Hexapoda</taxon>
        <taxon>Insecta</taxon>
        <taxon>Pterygota</taxon>
        <taxon>Neoptera</taxon>
        <taxon>Endopterygota</taxon>
        <taxon>Lepidoptera</taxon>
        <taxon>Glossata</taxon>
        <taxon>Ditrysia</taxon>
        <taxon>Papilionoidea</taxon>
        <taxon>Nymphalidae</taxon>
        <taxon>Satyrinae</taxon>
        <taxon>Satyrini</taxon>
        <taxon>Parargina</taxon>
        <taxon>Pararge</taxon>
    </lineage>
</organism>
<keyword evidence="2" id="KW-1185">Reference proteome</keyword>
<dbReference type="AlphaFoldDB" id="A0A8S4QTQ1"/>
<gene>
    <name evidence="1" type="primary">jg26434</name>
    <name evidence="1" type="ORF">PAEG_LOCUS6051</name>
</gene>
<dbReference type="Proteomes" id="UP000838756">
    <property type="component" value="Unassembled WGS sequence"/>
</dbReference>
<reference evidence="1" key="1">
    <citation type="submission" date="2022-03" db="EMBL/GenBank/DDBJ databases">
        <authorList>
            <person name="Lindestad O."/>
        </authorList>
    </citation>
    <scope>NUCLEOTIDE SEQUENCE</scope>
</reference>
<comment type="caution">
    <text evidence="1">The sequence shown here is derived from an EMBL/GenBank/DDBJ whole genome shotgun (WGS) entry which is preliminary data.</text>
</comment>
<evidence type="ECO:0000313" key="1">
    <source>
        <dbReference type="EMBL" id="CAH2218204.1"/>
    </source>
</evidence>
<dbReference type="EMBL" id="CAKXAJ010019223">
    <property type="protein sequence ID" value="CAH2218204.1"/>
    <property type="molecule type" value="Genomic_DNA"/>
</dbReference>
<sequence>MDVQLSEQTKWHRGGFLSTLNRSFRLATKSKSVETSPVENKTIEKSLDMSTTTHLAFKILEEIVGHAVPLKCSSNQCYPMHHDCKLANSGLLCI</sequence>
<proteinExistence type="predicted"/>
<protein>
    <submittedName>
        <fullName evidence="1">Jg26434 protein</fullName>
    </submittedName>
</protein>